<accession>A0A1F7Y2X1</accession>
<dbReference type="Pfam" id="PF13023">
    <property type="entry name" value="HD_3"/>
    <property type="match status" value="1"/>
</dbReference>
<sequence length="217" mass="25092">MRMNISEIYEKYQIMPQLQNHMYRVAGVASVICNNFSKPVDKNSVVSACLLHDMGNIIKSDLNLFPEYLNEKGLSYWKNLKKEFIKKYGNNANEATQKICKEFGTPGNVINILKGMGFLKMQKIAGIENFQVKICGYSDMRVKPSGVTSLNDRLKEGIKRYAVTFAKRGFDSEKIEELISLLRKVEKQIFAYCKIRPEDITEERIKPLIKKFRNFEI</sequence>
<dbReference type="Proteomes" id="UP000178419">
    <property type="component" value="Unassembled WGS sequence"/>
</dbReference>
<dbReference type="EMBL" id="MGGE01000010">
    <property type="protein sequence ID" value="OGM21664.1"/>
    <property type="molecule type" value="Genomic_DNA"/>
</dbReference>
<feature type="domain" description="HD" evidence="1">
    <location>
        <begin position="20"/>
        <end position="103"/>
    </location>
</feature>
<dbReference type="AlphaFoldDB" id="A0A1F7Y2X1"/>
<evidence type="ECO:0000313" key="3">
    <source>
        <dbReference type="Proteomes" id="UP000178419"/>
    </source>
</evidence>
<dbReference type="Gene3D" id="1.10.3210.10">
    <property type="entry name" value="Hypothetical protein af1432"/>
    <property type="match status" value="1"/>
</dbReference>
<protein>
    <recommendedName>
        <fullName evidence="1">HD domain-containing protein</fullName>
    </recommendedName>
</protein>
<dbReference type="InterPro" id="IPR006674">
    <property type="entry name" value="HD_domain"/>
</dbReference>
<evidence type="ECO:0000313" key="2">
    <source>
        <dbReference type="EMBL" id="OGM21664.1"/>
    </source>
</evidence>
<proteinExistence type="predicted"/>
<comment type="caution">
    <text evidence="2">The sequence shown here is derived from an EMBL/GenBank/DDBJ whole genome shotgun (WGS) entry which is preliminary data.</text>
</comment>
<dbReference type="SUPFAM" id="SSF109604">
    <property type="entry name" value="HD-domain/PDEase-like"/>
    <property type="match status" value="1"/>
</dbReference>
<evidence type="ECO:0000259" key="1">
    <source>
        <dbReference type="Pfam" id="PF13023"/>
    </source>
</evidence>
<name>A0A1F7Y2X1_9BACT</name>
<gene>
    <name evidence="2" type="ORF">A2714_02190</name>
</gene>
<reference evidence="2 3" key="1">
    <citation type="journal article" date="2016" name="Nat. Commun.">
        <title>Thousands of microbial genomes shed light on interconnected biogeochemical processes in an aquifer system.</title>
        <authorList>
            <person name="Anantharaman K."/>
            <person name="Brown C.T."/>
            <person name="Hug L.A."/>
            <person name="Sharon I."/>
            <person name="Castelle C.J."/>
            <person name="Probst A.J."/>
            <person name="Thomas B.C."/>
            <person name="Singh A."/>
            <person name="Wilkins M.J."/>
            <person name="Karaoz U."/>
            <person name="Brodie E.L."/>
            <person name="Williams K.H."/>
            <person name="Hubbard S.S."/>
            <person name="Banfield J.F."/>
        </authorList>
    </citation>
    <scope>NUCLEOTIDE SEQUENCE [LARGE SCALE GENOMIC DNA]</scope>
</reference>
<organism evidence="2 3">
    <name type="scientific">Candidatus Woesebacteria bacterium RIFCSPHIGHO2_01_FULL_38_9</name>
    <dbReference type="NCBI Taxonomy" id="1802492"/>
    <lineage>
        <taxon>Bacteria</taxon>
        <taxon>Candidatus Woeseibacteriota</taxon>
    </lineage>
</organism>